<keyword evidence="2" id="KW-0677">Repeat</keyword>
<dbReference type="Pfam" id="PF00046">
    <property type="entry name" value="Homeodomain"/>
    <property type="match status" value="2"/>
</dbReference>
<name>A0ABQ9TT75_SAGOE</name>
<evidence type="ECO:0000256" key="6">
    <source>
        <dbReference type="PROSITE-ProRule" id="PRU00108"/>
    </source>
</evidence>
<dbReference type="PRINTS" id="PR00031">
    <property type="entry name" value="HTHREPRESSR"/>
</dbReference>
<dbReference type="PANTHER" id="PTHR46123:SF3">
    <property type="entry name" value="DOUBLE HOMEOBOX PROTEIN 1-RELATED"/>
    <property type="match status" value="1"/>
</dbReference>
<keyword evidence="11" id="KW-1185">Reference proteome</keyword>
<protein>
    <submittedName>
        <fullName evidence="10">Double homeobox protein 4-like protein 4</fullName>
    </submittedName>
</protein>
<feature type="domain" description="Homeobox" evidence="9">
    <location>
        <begin position="113"/>
        <end position="173"/>
    </location>
</feature>
<dbReference type="Gene3D" id="1.10.10.60">
    <property type="entry name" value="Homeodomain-like"/>
    <property type="match status" value="2"/>
</dbReference>
<feature type="region of interest" description="Disordered" evidence="8">
    <location>
        <begin position="350"/>
        <end position="470"/>
    </location>
</feature>
<feature type="DNA-binding region" description="Homeobox" evidence="6">
    <location>
        <begin position="190"/>
        <end position="249"/>
    </location>
</feature>
<dbReference type="PANTHER" id="PTHR46123">
    <property type="entry name" value="MIX-TYPE HOMEOBOX GENE 1-RELATED"/>
    <property type="match status" value="1"/>
</dbReference>
<gene>
    <name evidence="10" type="primary">DUX4L4_56</name>
    <name evidence="10" type="ORF">P7K49_033894</name>
</gene>
<evidence type="ECO:0000256" key="2">
    <source>
        <dbReference type="ARBA" id="ARBA00022737"/>
    </source>
</evidence>
<organism evidence="10 11">
    <name type="scientific">Saguinus oedipus</name>
    <name type="common">Cotton-top tamarin</name>
    <name type="synonym">Oedipomidas oedipus</name>
    <dbReference type="NCBI Taxonomy" id="9490"/>
    <lineage>
        <taxon>Eukaryota</taxon>
        <taxon>Metazoa</taxon>
        <taxon>Chordata</taxon>
        <taxon>Craniata</taxon>
        <taxon>Vertebrata</taxon>
        <taxon>Euteleostomi</taxon>
        <taxon>Mammalia</taxon>
        <taxon>Eutheria</taxon>
        <taxon>Euarchontoglires</taxon>
        <taxon>Primates</taxon>
        <taxon>Haplorrhini</taxon>
        <taxon>Platyrrhini</taxon>
        <taxon>Cebidae</taxon>
        <taxon>Callitrichinae</taxon>
        <taxon>Saguinus</taxon>
    </lineage>
</organism>
<evidence type="ECO:0000256" key="1">
    <source>
        <dbReference type="ARBA" id="ARBA00004123"/>
    </source>
</evidence>
<dbReference type="Proteomes" id="UP001266305">
    <property type="component" value="Unassembled WGS sequence"/>
</dbReference>
<dbReference type="InterPro" id="IPR000047">
    <property type="entry name" value="HTH_motif"/>
</dbReference>
<feature type="domain" description="Homeobox" evidence="9">
    <location>
        <begin position="188"/>
        <end position="248"/>
    </location>
</feature>
<evidence type="ECO:0000256" key="3">
    <source>
        <dbReference type="ARBA" id="ARBA00023125"/>
    </source>
</evidence>
<comment type="caution">
    <text evidence="10">The sequence shown here is derived from an EMBL/GenBank/DDBJ whole genome shotgun (WGS) entry which is preliminary data.</text>
</comment>
<feature type="compositionally biased region" description="Low complexity" evidence="8">
    <location>
        <begin position="415"/>
        <end position="426"/>
    </location>
</feature>
<feature type="region of interest" description="Disordered" evidence="8">
    <location>
        <begin position="169"/>
        <end position="199"/>
    </location>
</feature>
<evidence type="ECO:0000259" key="9">
    <source>
        <dbReference type="PROSITE" id="PS50071"/>
    </source>
</evidence>
<keyword evidence="5 6" id="KW-0539">Nucleus</keyword>
<sequence length="522" mass="56365">MFTVLFPELGRETETPRDPWKSSIVSVLFLSRLQTGRMGDSPCCRKQESIVRPSLHGAFLFSEHEQDPRSCVCETTAATATPTDIDAFTERGPGKLRPVTGFRFCTPPSLARGRGRRKRLVWTASQRDALRASFERNPYPGMATREQLAQAIGVPEPRVQIWFQNERSRRLRQHGRESRPWPGPRGPQEGRRKRTAVTQSQTAVLLRAFERERFPDFATREELARETGLPEARIQIWFQNRRARHPGRAGRGPAAAGGLCNTAPGGCGSSAPSWVASTHTGAWGAALPAPQVPCAPGALPQGPVVSQAAGAVPLLLHGQAPQAEGISQPAPALGALGAFGFAALAPSEVALPDPQSLPGPPHPSRRQEERDRQRAGLPGTCSVGQLGPAQADSQGQGVLVPHRAHQGPRWGWGQGPREAGPAGEPQAAPPPPPQPAPPEASAWQGHLPAPQAPSQALQEPEERSSALTSCLLDELLSSPEFQQQARPFLDTEPLGELKEVEELASLEPPLSEEEYRALLEEL</sequence>
<evidence type="ECO:0000256" key="7">
    <source>
        <dbReference type="RuleBase" id="RU000682"/>
    </source>
</evidence>
<evidence type="ECO:0000313" key="10">
    <source>
        <dbReference type="EMBL" id="KAK2087987.1"/>
    </source>
</evidence>
<accession>A0ABQ9TT75</accession>
<proteinExistence type="predicted"/>
<keyword evidence="4 6" id="KW-0371">Homeobox</keyword>
<evidence type="ECO:0000256" key="4">
    <source>
        <dbReference type="ARBA" id="ARBA00023155"/>
    </source>
</evidence>
<dbReference type="PROSITE" id="PS50071">
    <property type="entry name" value="HOMEOBOX_2"/>
    <property type="match status" value="2"/>
</dbReference>
<dbReference type="EMBL" id="JASSZA010000019">
    <property type="protein sequence ID" value="KAK2087987.1"/>
    <property type="molecule type" value="Genomic_DNA"/>
</dbReference>
<dbReference type="SUPFAM" id="SSF46689">
    <property type="entry name" value="Homeodomain-like"/>
    <property type="match status" value="2"/>
</dbReference>
<reference evidence="10 11" key="1">
    <citation type="submission" date="2023-05" db="EMBL/GenBank/DDBJ databases">
        <title>B98-5 Cell Line De Novo Hybrid Assembly: An Optical Mapping Approach.</title>
        <authorList>
            <person name="Kananen K."/>
            <person name="Auerbach J.A."/>
            <person name="Kautto E."/>
            <person name="Blachly J.S."/>
        </authorList>
    </citation>
    <scope>NUCLEOTIDE SEQUENCE [LARGE SCALE GENOMIC DNA]</scope>
    <source>
        <strain evidence="10">B95-8</strain>
        <tissue evidence="10">Cell line</tissue>
    </source>
</reference>
<dbReference type="InterPro" id="IPR001356">
    <property type="entry name" value="HD"/>
</dbReference>
<feature type="compositionally biased region" description="Basic and acidic residues" evidence="8">
    <location>
        <begin position="365"/>
        <end position="374"/>
    </location>
</feature>
<dbReference type="InterPro" id="IPR051306">
    <property type="entry name" value="Homeobox_regulator"/>
</dbReference>
<keyword evidence="3 6" id="KW-0238">DNA-binding</keyword>
<feature type="DNA-binding region" description="Homeobox" evidence="6">
    <location>
        <begin position="115"/>
        <end position="174"/>
    </location>
</feature>
<evidence type="ECO:0000313" key="11">
    <source>
        <dbReference type="Proteomes" id="UP001266305"/>
    </source>
</evidence>
<evidence type="ECO:0000256" key="5">
    <source>
        <dbReference type="ARBA" id="ARBA00023242"/>
    </source>
</evidence>
<evidence type="ECO:0000256" key="8">
    <source>
        <dbReference type="SAM" id="MobiDB-lite"/>
    </source>
</evidence>
<comment type="subcellular location">
    <subcellularLocation>
        <location evidence="1 6 7">Nucleus</location>
    </subcellularLocation>
</comment>
<dbReference type="InterPro" id="IPR009057">
    <property type="entry name" value="Homeodomain-like_sf"/>
</dbReference>
<feature type="compositionally biased region" description="Pro residues" evidence="8">
    <location>
        <begin position="427"/>
        <end position="438"/>
    </location>
</feature>
<dbReference type="CDD" id="cd00086">
    <property type="entry name" value="homeodomain"/>
    <property type="match status" value="2"/>
</dbReference>
<dbReference type="SMART" id="SM00389">
    <property type="entry name" value="HOX"/>
    <property type="match status" value="2"/>
</dbReference>